<dbReference type="Pfam" id="PF08668">
    <property type="entry name" value="HDOD"/>
    <property type="match status" value="1"/>
</dbReference>
<evidence type="ECO:0000313" key="5">
    <source>
        <dbReference type="EMBL" id="MFC3608011.1"/>
    </source>
</evidence>
<feature type="domain" description="HDOD" evidence="4">
    <location>
        <begin position="154"/>
        <end position="342"/>
    </location>
</feature>
<evidence type="ECO:0000313" key="6">
    <source>
        <dbReference type="Proteomes" id="UP001595630"/>
    </source>
</evidence>
<dbReference type="PROSITE" id="PS51833">
    <property type="entry name" value="HDOD"/>
    <property type="match status" value="1"/>
</dbReference>
<dbReference type="Gene3D" id="3.40.50.2300">
    <property type="match status" value="1"/>
</dbReference>
<organism evidence="5 6">
    <name type="scientific">Stutzerimonas tarimensis</name>
    <dbReference type="NCBI Taxonomy" id="1507735"/>
    <lineage>
        <taxon>Bacteria</taxon>
        <taxon>Pseudomonadati</taxon>
        <taxon>Pseudomonadota</taxon>
        <taxon>Gammaproteobacteria</taxon>
        <taxon>Pseudomonadales</taxon>
        <taxon>Pseudomonadaceae</taxon>
        <taxon>Stutzerimonas</taxon>
    </lineage>
</organism>
<dbReference type="InterPro" id="IPR013976">
    <property type="entry name" value="HDOD"/>
</dbReference>
<name>A0ABV7T512_9GAMM</name>
<sequence length="415" mass="44799">MVSVTLAPVLVVCPDSGPGDQLTRLVEALRPGTPVIRHSVGQQALDTLQRIAPSLAMIDLNLPDMSGLALLREIRRGGPGSRLPCILISEQVDAASVRAALPYAPAAYLARPIDEQDLKRRLAVLLPEAAATPPMSPLSLDDYLSGLRENNPGGPLLEQVRDATSRCMQSDEQDLNALERLFRGDPQTTARLIHAANSAAARQPTSCQTLSQALARLGVKRSLNLVLRLLIERNAQLADARLAKQAAECCREAAQAAEAAGWLARQLRLDAELCYTAGLLHNLGELAVLRALQGWLDEGGELHERDIERALRGQGAGFGSALRTQWRLPLGLRQLIGAYYAYNAAGVLSREALVLNLTRELLQLPVERDPASLVETSRTVRMLALDPGVLRRVPLGRGDTPRGATTVADRETGRA</sequence>
<dbReference type="EMBL" id="JBHRXZ010000022">
    <property type="protein sequence ID" value="MFC3608011.1"/>
    <property type="molecule type" value="Genomic_DNA"/>
</dbReference>
<evidence type="ECO:0000256" key="2">
    <source>
        <dbReference type="SAM" id="MobiDB-lite"/>
    </source>
</evidence>
<feature type="modified residue" description="4-aspartylphosphate" evidence="1">
    <location>
        <position position="59"/>
    </location>
</feature>
<dbReference type="InterPro" id="IPR052340">
    <property type="entry name" value="RNase_Y/CdgJ"/>
</dbReference>
<dbReference type="Pfam" id="PF00072">
    <property type="entry name" value="Response_reg"/>
    <property type="match status" value="1"/>
</dbReference>
<keyword evidence="1" id="KW-0597">Phosphoprotein</keyword>
<gene>
    <name evidence="5" type="ORF">ACFOMF_09505</name>
</gene>
<feature type="domain" description="Response regulatory" evidence="3">
    <location>
        <begin position="8"/>
        <end position="126"/>
    </location>
</feature>
<dbReference type="PROSITE" id="PS50110">
    <property type="entry name" value="RESPONSE_REGULATORY"/>
    <property type="match status" value="1"/>
</dbReference>
<dbReference type="RefSeq" id="WP_386365777.1">
    <property type="nucleotide sequence ID" value="NZ_JBHRXZ010000022.1"/>
</dbReference>
<dbReference type="SMART" id="SM00448">
    <property type="entry name" value="REC"/>
    <property type="match status" value="1"/>
</dbReference>
<evidence type="ECO:0000259" key="4">
    <source>
        <dbReference type="PROSITE" id="PS51833"/>
    </source>
</evidence>
<dbReference type="PANTHER" id="PTHR33525">
    <property type="match status" value="1"/>
</dbReference>
<protein>
    <submittedName>
        <fullName evidence="5">HDOD domain-containing protein</fullName>
    </submittedName>
</protein>
<accession>A0ABV7T512</accession>
<proteinExistence type="predicted"/>
<dbReference type="SUPFAM" id="SSF52172">
    <property type="entry name" value="CheY-like"/>
    <property type="match status" value="1"/>
</dbReference>
<keyword evidence="6" id="KW-1185">Reference proteome</keyword>
<dbReference type="InterPro" id="IPR001789">
    <property type="entry name" value="Sig_transdc_resp-reg_receiver"/>
</dbReference>
<feature type="region of interest" description="Disordered" evidence="2">
    <location>
        <begin position="394"/>
        <end position="415"/>
    </location>
</feature>
<dbReference type="Proteomes" id="UP001595630">
    <property type="component" value="Unassembled WGS sequence"/>
</dbReference>
<dbReference type="Gene3D" id="1.10.3210.10">
    <property type="entry name" value="Hypothetical protein af1432"/>
    <property type="match status" value="1"/>
</dbReference>
<comment type="caution">
    <text evidence="5">The sequence shown here is derived from an EMBL/GenBank/DDBJ whole genome shotgun (WGS) entry which is preliminary data.</text>
</comment>
<dbReference type="PANTHER" id="PTHR33525:SF3">
    <property type="entry name" value="RIBONUCLEASE Y"/>
    <property type="match status" value="1"/>
</dbReference>
<dbReference type="SUPFAM" id="SSF109604">
    <property type="entry name" value="HD-domain/PDEase-like"/>
    <property type="match status" value="1"/>
</dbReference>
<evidence type="ECO:0000259" key="3">
    <source>
        <dbReference type="PROSITE" id="PS50110"/>
    </source>
</evidence>
<evidence type="ECO:0000256" key="1">
    <source>
        <dbReference type="PROSITE-ProRule" id="PRU00169"/>
    </source>
</evidence>
<dbReference type="InterPro" id="IPR011006">
    <property type="entry name" value="CheY-like_superfamily"/>
</dbReference>
<reference evidence="6" key="1">
    <citation type="journal article" date="2019" name="Int. J. Syst. Evol. Microbiol.">
        <title>The Global Catalogue of Microorganisms (GCM) 10K type strain sequencing project: providing services to taxonomists for standard genome sequencing and annotation.</title>
        <authorList>
            <consortium name="The Broad Institute Genomics Platform"/>
            <consortium name="The Broad Institute Genome Sequencing Center for Infectious Disease"/>
            <person name="Wu L."/>
            <person name="Ma J."/>
        </authorList>
    </citation>
    <scope>NUCLEOTIDE SEQUENCE [LARGE SCALE GENOMIC DNA]</scope>
    <source>
        <strain evidence="6">KCTC 42447</strain>
    </source>
</reference>